<dbReference type="EMBL" id="CYSC01000013">
    <property type="protein sequence ID" value="CUH70806.1"/>
    <property type="molecule type" value="Genomic_DNA"/>
</dbReference>
<evidence type="ECO:0000313" key="2">
    <source>
        <dbReference type="EMBL" id="CUH70806.1"/>
    </source>
</evidence>
<evidence type="ECO:0000313" key="4">
    <source>
        <dbReference type="Proteomes" id="UP000051887"/>
    </source>
</evidence>
<dbReference type="RefSeq" id="WP_058242143.1">
    <property type="nucleotide sequence ID" value="NZ_CYSB01000021.1"/>
</dbReference>
<protein>
    <submittedName>
        <fullName evidence="2">Uncharacterized protein</fullName>
    </submittedName>
</protein>
<dbReference type="EMBL" id="CYSB01000021">
    <property type="protein sequence ID" value="CUH64821.1"/>
    <property type="molecule type" value="Genomic_DNA"/>
</dbReference>
<proteinExistence type="predicted"/>
<organism evidence="2 4">
    <name type="scientific">Thalassovita autumnalis</name>
    <dbReference type="NCBI Taxonomy" id="2072972"/>
    <lineage>
        <taxon>Bacteria</taxon>
        <taxon>Pseudomonadati</taxon>
        <taxon>Pseudomonadota</taxon>
        <taxon>Alphaproteobacteria</taxon>
        <taxon>Rhodobacterales</taxon>
        <taxon>Roseobacteraceae</taxon>
        <taxon>Thalassovita</taxon>
    </lineage>
</organism>
<keyword evidence="3" id="KW-1185">Reference proteome</keyword>
<gene>
    <name evidence="1" type="ORF">TL5118_01030</name>
    <name evidence="2" type="ORF">TL5120_00586</name>
</gene>
<dbReference type="Proteomes" id="UP000051887">
    <property type="component" value="Unassembled WGS sequence"/>
</dbReference>
<dbReference type="OrthoDB" id="7916272at2"/>
<dbReference type="Proteomes" id="UP000051086">
    <property type="component" value="Unassembled WGS sequence"/>
</dbReference>
<evidence type="ECO:0000313" key="1">
    <source>
        <dbReference type="EMBL" id="CUH64821.1"/>
    </source>
</evidence>
<evidence type="ECO:0000313" key="3">
    <source>
        <dbReference type="Proteomes" id="UP000051086"/>
    </source>
</evidence>
<reference evidence="1 3" key="1">
    <citation type="submission" date="2015-09" db="EMBL/GenBank/DDBJ databases">
        <authorList>
            <person name="Rodrigo-Torres L."/>
            <person name="Arahal D.R."/>
        </authorList>
    </citation>
    <scope>NUCLEOTIDE SEQUENCE [LARGE SCALE GENOMIC DNA]</scope>
    <source>
        <strain evidence="1 3">CECT 5118</strain>
    </source>
</reference>
<dbReference type="AlphaFoldDB" id="A0A0P1FQ21"/>
<name>A0A0P1FQ21_9RHOB</name>
<sequence>MPHAFSDRVPSLNGPAFDVSTVVPSDGTDLEFPAIALFVTTGGDLSIVTALGTTRTITVPDQMLLPVAVTRVRATDTTASGIIAFGIGT</sequence>
<reference evidence="2 4" key="2">
    <citation type="submission" date="2015-09" db="EMBL/GenBank/DDBJ databases">
        <authorList>
            <consortium name="Swine Surveillance"/>
        </authorList>
    </citation>
    <scope>NUCLEOTIDE SEQUENCE [LARGE SCALE GENOMIC DNA]</scope>
    <source>
        <strain evidence="2 4">5120</strain>
    </source>
</reference>
<accession>A0A0P1FQ21</accession>